<name>A0A512MC95_9BACT</name>
<evidence type="ECO:0000313" key="2">
    <source>
        <dbReference type="Proteomes" id="UP000321577"/>
    </source>
</evidence>
<keyword evidence="2" id="KW-1185">Reference proteome</keyword>
<dbReference type="EMBL" id="BKAG01000029">
    <property type="protein sequence ID" value="GEP44358.1"/>
    <property type="molecule type" value="Genomic_DNA"/>
</dbReference>
<sequence>MSAITIDSAELQSLIRSAVNEAFQAHLDELQSDWDDETTDGALARAMDEVRYSPRMSSEEFLKRLNSAS</sequence>
<gene>
    <name evidence="1" type="ORF">BGE01nite_36490</name>
</gene>
<comment type="caution">
    <text evidence="1">The sequence shown here is derived from an EMBL/GenBank/DDBJ whole genome shotgun (WGS) entry which is preliminary data.</text>
</comment>
<dbReference type="AlphaFoldDB" id="A0A512MC95"/>
<accession>A0A512MC95</accession>
<proteinExistence type="predicted"/>
<evidence type="ECO:0000313" key="1">
    <source>
        <dbReference type="EMBL" id="GEP44358.1"/>
    </source>
</evidence>
<dbReference type="Proteomes" id="UP000321577">
    <property type="component" value="Unassembled WGS sequence"/>
</dbReference>
<reference evidence="1 2" key="1">
    <citation type="submission" date="2019-07" db="EMBL/GenBank/DDBJ databases">
        <title>Whole genome shotgun sequence of Brevifollis gellanilyticus NBRC 108608.</title>
        <authorList>
            <person name="Hosoyama A."/>
            <person name="Uohara A."/>
            <person name="Ohji S."/>
            <person name="Ichikawa N."/>
        </authorList>
    </citation>
    <scope>NUCLEOTIDE SEQUENCE [LARGE SCALE GENOMIC DNA]</scope>
    <source>
        <strain evidence="1 2">NBRC 108608</strain>
    </source>
</reference>
<dbReference type="RefSeq" id="WP_146852231.1">
    <property type="nucleotide sequence ID" value="NZ_BKAG01000029.1"/>
</dbReference>
<organism evidence="1 2">
    <name type="scientific">Brevifollis gellanilyticus</name>
    <dbReference type="NCBI Taxonomy" id="748831"/>
    <lineage>
        <taxon>Bacteria</taxon>
        <taxon>Pseudomonadati</taxon>
        <taxon>Verrucomicrobiota</taxon>
        <taxon>Verrucomicrobiia</taxon>
        <taxon>Verrucomicrobiales</taxon>
        <taxon>Verrucomicrobiaceae</taxon>
    </lineage>
</organism>
<protein>
    <submittedName>
        <fullName evidence="1">Uncharacterized protein</fullName>
    </submittedName>
</protein>